<dbReference type="Proteomes" id="UP001500466">
    <property type="component" value="Unassembled WGS sequence"/>
</dbReference>
<feature type="domain" description="Glycosyltransferase 2-like" evidence="2">
    <location>
        <begin position="30"/>
        <end position="196"/>
    </location>
</feature>
<protein>
    <recommendedName>
        <fullName evidence="2">Glycosyltransferase 2-like domain-containing protein</fullName>
    </recommendedName>
</protein>
<keyword evidence="4" id="KW-1185">Reference proteome</keyword>
<reference evidence="4" key="1">
    <citation type="journal article" date="2019" name="Int. J. Syst. Evol. Microbiol.">
        <title>The Global Catalogue of Microorganisms (GCM) 10K type strain sequencing project: providing services to taxonomists for standard genome sequencing and annotation.</title>
        <authorList>
            <consortium name="The Broad Institute Genomics Platform"/>
            <consortium name="The Broad Institute Genome Sequencing Center for Infectious Disease"/>
            <person name="Wu L."/>
            <person name="Ma J."/>
        </authorList>
    </citation>
    <scope>NUCLEOTIDE SEQUENCE [LARGE SCALE GENOMIC DNA]</scope>
    <source>
        <strain evidence="4">JCM 17986</strain>
    </source>
</reference>
<dbReference type="InterPro" id="IPR001173">
    <property type="entry name" value="Glyco_trans_2-like"/>
</dbReference>
<sequence>MNPNPNEASGAPASARPGDLPPLPPAPAVSIVMPVLNEARHLEEAVSRALTQDYDGDLELVIALGPSTDDTDAIAARLAAADPRVRTVANPSGRTPSALNAAIEAARHPVVVRVDGHGILPPDYVRTAVALLSDTGAANVGGIMHAEGTTAFEDAVARAMTSKLGVGNARFHTGGGAGPSDTVYLGVFRRDVLDQLGGYNEEFIRAQDWELNYRIRQEGHLIWFSPELRVSYRPRPTVKALAKQYYNYGRWRRVVTRYHKGSVNPRYLAAPAALVGVVGGLVAGTAGYRPAFVLPAGYAAGILAGAAWEGRGLKPGAWVRLPVALAAMHGSWGLGFLTSPRALAEHVKAAGIPVPKTPAPRDVEPGPAALEPDPR</sequence>
<proteinExistence type="predicted"/>
<evidence type="ECO:0000259" key="2">
    <source>
        <dbReference type="Pfam" id="PF00535"/>
    </source>
</evidence>
<dbReference type="SUPFAM" id="SSF53448">
    <property type="entry name" value="Nucleotide-diphospho-sugar transferases"/>
    <property type="match status" value="1"/>
</dbReference>
<dbReference type="EMBL" id="BAABHS010000009">
    <property type="protein sequence ID" value="GAA4964366.1"/>
    <property type="molecule type" value="Genomic_DNA"/>
</dbReference>
<dbReference type="PANTHER" id="PTHR43685">
    <property type="entry name" value="GLYCOSYLTRANSFERASE"/>
    <property type="match status" value="1"/>
</dbReference>
<accession>A0ABP9H8X5</accession>
<feature type="region of interest" description="Disordered" evidence="1">
    <location>
        <begin position="353"/>
        <end position="375"/>
    </location>
</feature>
<evidence type="ECO:0000256" key="1">
    <source>
        <dbReference type="SAM" id="MobiDB-lite"/>
    </source>
</evidence>
<feature type="region of interest" description="Disordered" evidence="1">
    <location>
        <begin position="1"/>
        <end position="22"/>
    </location>
</feature>
<dbReference type="PANTHER" id="PTHR43685:SF2">
    <property type="entry name" value="GLYCOSYLTRANSFERASE 2-LIKE DOMAIN-CONTAINING PROTEIN"/>
    <property type="match status" value="1"/>
</dbReference>
<evidence type="ECO:0000313" key="3">
    <source>
        <dbReference type="EMBL" id="GAA4964366.1"/>
    </source>
</evidence>
<name>A0ABP9H8X5_9ACTN</name>
<dbReference type="InterPro" id="IPR050834">
    <property type="entry name" value="Glycosyltransf_2"/>
</dbReference>
<evidence type="ECO:0000313" key="4">
    <source>
        <dbReference type="Proteomes" id="UP001500466"/>
    </source>
</evidence>
<dbReference type="Pfam" id="PF00535">
    <property type="entry name" value="Glycos_transf_2"/>
    <property type="match status" value="1"/>
</dbReference>
<dbReference type="InterPro" id="IPR029044">
    <property type="entry name" value="Nucleotide-diphossugar_trans"/>
</dbReference>
<dbReference type="Gene3D" id="3.90.550.10">
    <property type="entry name" value="Spore Coat Polysaccharide Biosynthesis Protein SpsA, Chain A"/>
    <property type="match status" value="1"/>
</dbReference>
<gene>
    <name evidence="3" type="ORF">GCM10023205_30580</name>
</gene>
<comment type="caution">
    <text evidence="3">The sequence shown here is derived from an EMBL/GenBank/DDBJ whole genome shotgun (WGS) entry which is preliminary data.</text>
</comment>
<organism evidence="3 4">
    <name type="scientific">Yinghuangia aomiensis</name>
    <dbReference type="NCBI Taxonomy" id="676205"/>
    <lineage>
        <taxon>Bacteria</taxon>
        <taxon>Bacillati</taxon>
        <taxon>Actinomycetota</taxon>
        <taxon>Actinomycetes</taxon>
        <taxon>Kitasatosporales</taxon>
        <taxon>Streptomycetaceae</taxon>
        <taxon>Yinghuangia</taxon>
    </lineage>
</organism>
<dbReference type="CDD" id="cd02525">
    <property type="entry name" value="Succinoglycan_BP_ExoA"/>
    <property type="match status" value="1"/>
</dbReference>